<dbReference type="Proteomes" id="UP001151760">
    <property type="component" value="Unassembled WGS sequence"/>
</dbReference>
<feature type="compositionally biased region" description="Pro residues" evidence="1">
    <location>
        <begin position="104"/>
        <end position="116"/>
    </location>
</feature>
<dbReference type="EMBL" id="BQNB010014667">
    <property type="protein sequence ID" value="GJT30964.1"/>
    <property type="molecule type" value="Genomic_DNA"/>
</dbReference>
<reference evidence="2" key="1">
    <citation type="journal article" date="2022" name="Int. J. Mol. Sci.">
        <title>Draft Genome of Tanacetum Coccineum: Genomic Comparison of Closely Related Tanacetum-Family Plants.</title>
        <authorList>
            <person name="Yamashiro T."/>
            <person name="Shiraishi A."/>
            <person name="Nakayama K."/>
            <person name="Satake H."/>
        </authorList>
    </citation>
    <scope>NUCLEOTIDE SEQUENCE</scope>
</reference>
<evidence type="ECO:0000313" key="3">
    <source>
        <dbReference type="Proteomes" id="UP001151760"/>
    </source>
</evidence>
<reference evidence="2" key="2">
    <citation type="submission" date="2022-01" db="EMBL/GenBank/DDBJ databases">
        <authorList>
            <person name="Yamashiro T."/>
            <person name="Shiraishi A."/>
            <person name="Satake H."/>
            <person name="Nakayama K."/>
        </authorList>
    </citation>
    <scope>NUCLEOTIDE SEQUENCE</scope>
</reference>
<accession>A0ABQ5CW12</accession>
<organism evidence="2 3">
    <name type="scientific">Tanacetum coccineum</name>
    <dbReference type="NCBI Taxonomy" id="301880"/>
    <lineage>
        <taxon>Eukaryota</taxon>
        <taxon>Viridiplantae</taxon>
        <taxon>Streptophyta</taxon>
        <taxon>Embryophyta</taxon>
        <taxon>Tracheophyta</taxon>
        <taxon>Spermatophyta</taxon>
        <taxon>Magnoliopsida</taxon>
        <taxon>eudicotyledons</taxon>
        <taxon>Gunneridae</taxon>
        <taxon>Pentapetalae</taxon>
        <taxon>asterids</taxon>
        <taxon>campanulids</taxon>
        <taxon>Asterales</taxon>
        <taxon>Asteraceae</taxon>
        <taxon>Asteroideae</taxon>
        <taxon>Anthemideae</taxon>
        <taxon>Anthemidinae</taxon>
        <taxon>Tanacetum</taxon>
    </lineage>
</organism>
<comment type="caution">
    <text evidence="2">The sequence shown here is derived from an EMBL/GenBank/DDBJ whole genome shotgun (WGS) entry which is preliminary data.</text>
</comment>
<name>A0ABQ5CW12_9ASTR</name>
<evidence type="ECO:0000256" key="1">
    <source>
        <dbReference type="SAM" id="MobiDB-lite"/>
    </source>
</evidence>
<sequence>MRCGRRELVLPPTARNPGGFRADYGFVATIDKEIKQDLERDVSYGITDTWEEILVDMPGAPTTNDTELGQWMTEFATRIRQSPQMRLWRIGRITELQQRTAGDRPPPPPQSPPPSSPEVAAVDRKRQAQFIEALKLLKRLQTQMTEFKR</sequence>
<gene>
    <name evidence="2" type="ORF">Tco_0911239</name>
</gene>
<keyword evidence="3" id="KW-1185">Reference proteome</keyword>
<protein>
    <submittedName>
        <fullName evidence="2">Uncharacterized protein</fullName>
    </submittedName>
</protein>
<evidence type="ECO:0000313" key="2">
    <source>
        <dbReference type="EMBL" id="GJT30964.1"/>
    </source>
</evidence>
<feature type="region of interest" description="Disordered" evidence="1">
    <location>
        <begin position="92"/>
        <end position="124"/>
    </location>
</feature>
<proteinExistence type="predicted"/>